<evidence type="ECO:0000256" key="4">
    <source>
        <dbReference type="ARBA" id="ARBA00022801"/>
    </source>
</evidence>
<evidence type="ECO:0000256" key="1">
    <source>
        <dbReference type="ARBA" id="ARBA00022649"/>
    </source>
</evidence>
<keyword evidence="5" id="KW-0694">RNA-binding</keyword>
<gene>
    <name evidence="7" type="ORF">LCGC14_2375030</name>
</gene>
<dbReference type="Pfam" id="PF07927">
    <property type="entry name" value="HicA_toxin"/>
    <property type="match status" value="1"/>
</dbReference>
<dbReference type="SUPFAM" id="SSF54786">
    <property type="entry name" value="YcfA/nrd intein domain"/>
    <property type="match status" value="1"/>
</dbReference>
<keyword evidence="6" id="KW-0346">Stress response</keyword>
<evidence type="ECO:0008006" key="8">
    <source>
        <dbReference type="Google" id="ProtNLM"/>
    </source>
</evidence>
<sequence>MGEELPKQLRWREFVAVLTNLGYSLHGSKRGAARAFFNPNREPNLVTFHEPHRPDTLRKGTLREYVRKLRLTRQEFLSLLNKIN</sequence>
<dbReference type="EMBL" id="LAZR01035094">
    <property type="protein sequence ID" value="KKL28450.1"/>
    <property type="molecule type" value="Genomic_DNA"/>
</dbReference>
<evidence type="ECO:0000256" key="6">
    <source>
        <dbReference type="ARBA" id="ARBA00023016"/>
    </source>
</evidence>
<evidence type="ECO:0000256" key="5">
    <source>
        <dbReference type="ARBA" id="ARBA00022884"/>
    </source>
</evidence>
<keyword evidence="2" id="KW-0540">Nuclease</keyword>
<evidence type="ECO:0000256" key="2">
    <source>
        <dbReference type="ARBA" id="ARBA00022722"/>
    </source>
</evidence>
<dbReference type="InterPro" id="IPR038570">
    <property type="entry name" value="HicA_sf"/>
</dbReference>
<keyword evidence="3" id="KW-0255">Endonuclease</keyword>
<evidence type="ECO:0000256" key="3">
    <source>
        <dbReference type="ARBA" id="ARBA00022759"/>
    </source>
</evidence>
<dbReference type="GO" id="GO:0016787">
    <property type="term" value="F:hydrolase activity"/>
    <property type="evidence" value="ECO:0007669"/>
    <property type="project" value="UniProtKB-KW"/>
</dbReference>
<dbReference type="InterPro" id="IPR012933">
    <property type="entry name" value="HicA_mRNA_interferase"/>
</dbReference>
<accession>A0A0F9C2M3</accession>
<comment type="caution">
    <text evidence="7">The sequence shown here is derived from an EMBL/GenBank/DDBJ whole genome shotgun (WGS) entry which is preliminary data.</text>
</comment>
<keyword evidence="1" id="KW-1277">Toxin-antitoxin system</keyword>
<keyword evidence="4" id="KW-0378">Hydrolase</keyword>
<dbReference type="GO" id="GO:0003729">
    <property type="term" value="F:mRNA binding"/>
    <property type="evidence" value="ECO:0007669"/>
    <property type="project" value="InterPro"/>
</dbReference>
<organism evidence="7">
    <name type="scientific">marine sediment metagenome</name>
    <dbReference type="NCBI Taxonomy" id="412755"/>
    <lineage>
        <taxon>unclassified sequences</taxon>
        <taxon>metagenomes</taxon>
        <taxon>ecological metagenomes</taxon>
    </lineage>
</organism>
<protein>
    <recommendedName>
        <fullName evidence="8">HicA protein</fullName>
    </recommendedName>
</protein>
<dbReference type="Gene3D" id="3.30.920.30">
    <property type="entry name" value="Hypothetical protein"/>
    <property type="match status" value="1"/>
</dbReference>
<evidence type="ECO:0000313" key="7">
    <source>
        <dbReference type="EMBL" id="KKL28450.1"/>
    </source>
</evidence>
<dbReference type="GO" id="GO:0004519">
    <property type="term" value="F:endonuclease activity"/>
    <property type="evidence" value="ECO:0007669"/>
    <property type="project" value="UniProtKB-KW"/>
</dbReference>
<reference evidence="7" key="1">
    <citation type="journal article" date="2015" name="Nature">
        <title>Complex archaea that bridge the gap between prokaryotes and eukaryotes.</title>
        <authorList>
            <person name="Spang A."/>
            <person name="Saw J.H."/>
            <person name="Jorgensen S.L."/>
            <person name="Zaremba-Niedzwiedzka K."/>
            <person name="Martijn J."/>
            <person name="Lind A.E."/>
            <person name="van Eijk R."/>
            <person name="Schleper C."/>
            <person name="Guy L."/>
            <person name="Ettema T.J."/>
        </authorList>
    </citation>
    <scope>NUCLEOTIDE SEQUENCE</scope>
</reference>
<dbReference type="AlphaFoldDB" id="A0A0F9C2M3"/>
<name>A0A0F9C2M3_9ZZZZ</name>
<proteinExistence type="predicted"/>